<keyword evidence="15" id="KW-1185">Reference proteome</keyword>
<keyword evidence="8" id="KW-0508">mRNA splicing</keyword>
<feature type="region of interest" description="Disordered" evidence="12">
    <location>
        <begin position="52"/>
        <end position="89"/>
    </location>
</feature>
<evidence type="ECO:0000256" key="4">
    <source>
        <dbReference type="ARBA" id="ARBA00022664"/>
    </source>
</evidence>
<feature type="compositionally biased region" description="Polar residues" evidence="12">
    <location>
        <begin position="67"/>
        <end position="80"/>
    </location>
</feature>
<organism evidence="14 15">
    <name type="scientific">Linum trigynum</name>
    <dbReference type="NCBI Taxonomy" id="586398"/>
    <lineage>
        <taxon>Eukaryota</taxon>
        <taxon>Viridiplantae</taxon>
        <taxon>Streptophyta</taxon>
        <taxon>Embryophyta</taxon>
        <taxon>Tracheophyta</taxon>
        <taxon>Spermatophyta</taxon>
        <taxon>Magnoliopsida</taxon>
        <taxon>eudicotyledons</taxon>
        <taxon>Gunneridae</taxon>
        <taxon>Pentapetalae</taxon>
        <taxon>rosids</taxon>
        <taxon>fabids</taxon>
        <taxon>Malpighiales</taxon>
        <taxon>Linaceae</taxon>
        <taxon>Linum</taxon>
    </lineage>
</organism>
<feature type="domain" description="CRM" evidence="13">
    <location>
        <begin position="661"/>
        <end position="761"/>
    </location>
</feature>
<evidence type="ECO:0000256" key="10">
    <source>
        <dbReference type="PROSITE-ProRule" id="PRU00626"/>
    </source>
</evidence>
<evidence type="ECO:0000256" key="11">
    <source>
        <dbReference type="SAM" id="Coils"/>
    </source>
</evidence>
<dbReference type="Gene3D" id="3.30.110.60">
    <property type="entry name" value="YhbY-like"/>
    <property type="match status" value="3"/>
</dbReference>
<dbReference type="GO" id="GO:0009507">
    <property type="term" value="C:chloroplast"/>
    <property type="evidence" value="ECO:0007669"/>
    <property type="project" value="UniProtKB-SubCell"/>
</dbReference>
<dbReference type="PANTHER" id="PTHR31846">
    <property type="entry name" value="CRS1 / YHBY (CRM) DOMAIN-CONTAINING PROTEIN"/>
    <property type="match status" value="1"/>
</dbReference>
<dbReference type="Proteomes" id="UP001497516">
    <property type="component" value="Chromosome 9"/>
</dbReference>
<dbReference type="InterPro" id="IPR001890">
    <property type="entry name" value="RNA-binding_CRM"/>
</dbReference>
<reference evidence="14 15" key="1">
    <citation type="submission" date="2024-04" db="EMBL/GenBank/DDBJ databases">
        <authorList>
            <person name="Fracassetti M."/>
        </authorList>
    </citation>
    <scope>NUCLEOTIDE SEQUENCE [LARGE SCALE GENOMIC DNA]</scope>
</reference>
<dbReference type="InterPro" id="IPR045278">
    <property type="entry name" value="CRS1/CFM2/CFM3"/>
</dbReference>
<evidence type="ECO:0000256" key="1">
    <source>
        <dbReference type="ARBA" id="ARBA00004229"/>
    </source>
</evidence>
<evidence type="ECO:0000256" key="9">
    <source>
        <dbReference type="ARBA" id="ARBA00023274"/>
    </source>
</evidence>
<evidence type="ECO:0000256" key="8">
    <source>
        <dbReference type="ARBA" id="ARBA00023187"/>
    </source>
</evidence>
<protein>
    <recommendedName>
        <fullName evidence="13">CRM domain-containing protein</fullName>
    </recommendedName>
</protein>
<evidence type="ECO:0000256" key="5">
    <source>
        <dbReference type="ARBA" id="ARBA00022737"/>
    </source>
</evidence>
<dbReference type="PANTHER" id="PTHR31846:SF7">
    <property type="entry name" value="CRS1 _ YHBY (CRM) DOMAIN-CONTAINING PROTEIN"/>
    <property type="match status" value="1"/>
</dbReference>
<keyword evidence="5" id="KW-0677">Repeat</keyword>
<dbReference type="SMART" id="SM01103">
    <property type="entry name" value="CRS1_YhbY"/>
    <property type="match status" value="3"/>
</dbReference>
<gene>
    <name evidence="14" type="ORF">LTRI10_LOCUS53184</name>
</gene>
<dbReference type="GO" id="GO:0003729">
    <property type="term" value="F:mRNA binding"/>
    <property type="evidence" value="ECO:0007669"/>
    <property type="project" value="InterPro"/>
</dbReference>
<feature type="compositionally biased region" description="Polar residues" evidence="12">
    <location>
        <begin position="220"/>
        <end position="230"/>
    </location>
</feature>
<dbReference type="PROSITE" id="PS51295">
    <property type="entry name" value="CRM"/>
    <property type="match status" value="3"/>
</dbReference>
<proteinExistence type="predicted"/>
<keyword evidence="6 10" id="KW-0694">RNA-binding</keyword>
<evidence type="ECO:0000256" key="2">
    <source>
        <dbReference type="ARBA" id="ARBA00022528"/>
    </source>
</evidence>
<feature type="compositionally biased region" description="Low complexity" evidence="12">
    <location>
        <begin position="1"/>
        <end position="11"/>
    </location>
</feature>
<dbReference type="GO" id="GO:0006397">
    <property type="term" value="P:mRNA processing"/>
    <property type="evidence" value="ECO:0007669"/>
    <property type="project" value="UniProtKB-KW"/>
</dbReference>
<feature type="domain" description="CRM" evidence="13">
    <location>
        <begin position="248"/>
        <end position="344"/>
    </location>
</feature>
<keyword evidence="4" id="KW-0507">mRNA processing</keyword>
<feature type="domain" description="CRM" evidence="13">
    <location>
        <begin position="452"/>
        <end position="549"/>
    </location>
</feature>
<dbReference type="EMBL" id="OZ034822">
    <property type="protein sequence ID" value="CAL1413992.1"/>
    <property type="molecule type" value="Genomic_DNA"/>
</dbReference>
<dbReference type="FunFam" id="3.30.110.60:FF:000002">
    <property type="entry name" value="CRS2-associated factor 1, chloroplastic"/>
    <property type="match status" value="2"/>
</dbReference>
<feature type="region of interest" description="Disordered" evidence="12">
    <location>
        <begin position="353"/>
        <end position="376"/>
    </location>
</feature>
<keyword evidence="11" id="KW-0175">Coiled coil</keyword>
<name>A0AAV2GUM9_9ROSI</name>
<dbReference type="GO" id="GO:0000373">
    <property type="term" value="P:Group II intron splicing"/>
    <property type="evidence" value="ECO:0007669"/>
    <property type="project" value="UniProtKB-ARBA"/>
</dbReference>
<feature type="coiled-coil region" evidence="11">
    <location>
        <begin position="781"/>
        <end position="808"/>
    </location>
</feature>
<evidence type="ECO:0000256" key="6">
    <source>
        <dbReference type="ARBA" id="ARBA00022884"/>
    </source>
</evidence>
<dbReference type="SUPFAM" id="SSF75471">
    <property type="entry name" value="YhbY-like"/>
    <property type="match status" value="3"/>
</dbReference>
<keyword evidence="3" id="KW-0934">Plastid</keyword>
<dbReference type="Pfam" id="PF01985">
    <property type="entry name" value="CRS1_YhbY"/>
    <property type="match status" value="3"/>
</dbReference>
<evidence type="ECO:0000256" key="7">
    <source>
        <dbReference type="ARBA" id="ARBA00022946"/>
    </source>
</evidence>
<evidence type="ECO:0000313" key="14">
    <source>
        <dbReference type="EMBL" id="CAL1413992.1"/>
    </source>
</evidence>
<keyword evidence="7" id="KW-0809">Transit peptide</keyword>
<evidence type="ECO:0000256" key="3">
    <source>
        <dbReference type="ARBA" id="ARBA00022640"/>
    </source>
</evidence>
<comment type="subcellular location">
    <subcellularLocation>
        <location evidence="1">Plastid</location>
        <location evidence="1">Chloroplast</location>
    </subcellularLocation>
</comment>
<sequence>MALSLHCSSPLRHPHHHPLHLQPRSRALQFTTCPCRSHRVIRVNAATTRKNPRPSFFEQVQGKWSRKPSSTRDQLPWQQQQKKEGDAAAEEVEEVEIRATLSGVDESQTEIPGDASMIAAASFPLPNRPSSAPWVQGNRNRNGYLRDLGSNGLVEFWVEKAGNGAVDEAESAETNEVDSISTEREEEVAKSEDDSVPYKLAIQEVKETDDGLFVEETRRSSNSVESPWNFSSEKKEKKRESNTELAERMVPEHELKRLRNVALRMLERINVGVAGVTQDLVDAVHEKWRLDEVVKLKFEGPPSRNMKRTHEILESRTGGLVIWRSGTSVVLYRGMSYQFRCVRSYVKQKEAVTEASPSDQSVTNDDDIANKGAKGLARAPEPIVQNSVKGFKDLSKNELLDLTELNHLLDGLGPRFKDWSGIEPFPVDADRLPAVVPGYKPPFRLLPYGVKHCLRDKETTKFRRLARMTPPHFALGRNRDLQGLAKAIVKLWEQSAIAKIAIKRGVENTRNDRMTEELKRLTGGTLLSRNKDFIVFYRGNDFLPPAVMETLKERQKLSYLQNVEEELVRQMAPLNIITTKVPAVAGTLAETVAATSRWGKQPSNEDVKEMMRDSAVARISSLLKHLQNKFATANGKLKKAEKALYKVQERLEPKELPTDLETITNEERFLFRRIGLSMKPYLPLGRREVYDGTIENMHLHWKYHELVKIIVAGKNPAQVKHIAINLEAESGGVLVAVERIPEGYAIIVYRGKNYKRPQVMRPKNLLSRRQALARSIELQRREALKHHVLDLQERIELIKSELQDVEAGKTLHTEKTLTTMLDNASLFSEDDEQDGGEESCVDSD</sequence>
<evidence type="ECO:0000313" key="15">
    <source>
        <dbReference type="Proteomes" id="UP001497516"/>
    </source>
</evidence>
<evidence type="ECO:0000259" key="13">
    <source>
        <dbReference type="PROSITE" id="PS51295"/>
    </source>
</evidence>
<keyword evidence="9" id="KW-0687">Ribonucleoprotein</keyword>
<dbReference type="InterPro" id="IPR035920">
    <property type="entry name" value="YhbY-like_sf"/>
</dbReference>
<dbReference type="AlphaFoldDB" id="A0AAV2GUM9"/>
<feature type="region of interest" description="Disordered" evidence="12">
    <location>
        <begin position="1"/>
        <end position="23"/>
    </location>
</feature>
<feature type="compositionally biased region" description="Basic and acidic residues" evidence="12">
    <location>
        <begin position="232"/>
        <end position="244"/>
    </location>
</feature>
<accession>A0AAV2GUM9</accession>
<feature type="region of interest" description="Disordered" evidence="12">
    <location>
        <begin position="216"/>
        <end position="244"/>
    </location>
</feature>
<dbReference type="GO" id="GO:1990904">
    <property type="term" value="C:ribonucleoprotein complex"/>
    <property type="evidence" value="ECO:0007669"/>
    <property type="project" value="UniProtKB-KW"/>
</dbReference>
<evidence type="ECO:0000256" key="12">
    <source>
        <dbReference type="SAM" id="MobiDB-lite"/>
    </source>
</evidence>
<keyword evidence="2" id="KW-0150">Chloroplast</keyword>